<feature type="binding site" evidence="8">
    <location>
        <position position="481"/>
    </location>
    <ligand>
        <name>Mn(2+)</name>
        <dbReference type="ChEBI" id="CHEBI:29035"/>
    </ligand>
</feature>
<dbReference type="GO" id="GO:0046872">
    <property type="term" value="F:metal ion binding"/>
    <property type="evidence" value="ECO:0007669"/>
    <property type="project" value="UniProtKB-KW"/>
</dbReference>
<feature type="transmembrane region" description="Helical" evidence="9">
    <location>
        <begin position="12"/>
        <end position="32"/>
    </location>
</feature>
<feature type="transmembrane region" description="Helical" evidence="9">
    <location>
        <begin position="134"/>
        <end position="152"/>
    </location>
</feature>
<dbReference type="EMBL" id="JBDKWZ010000008">
    <property type="protein sequence ID" value="MEN7549340.1"/>
    <property type="molecule type" value="Genomic_DNA"/>
</dbReference>
<evidence type="ECO:0000256" key="9">
    <source>
        <dbReference type="SAM" id="Phobius"/>
    </source>
</evidence>
<comment type="caution">
    <text evidence="11">The sequence shown here is derived from an EMBL/GenBank/DDBJ whole genome shotgun (WGS) entry which is preliminary data.</text>
</comment>
<sequence length="624" mass="71093">MRQRIKAFFTYALFWYGFFMLSRLGFMAYQWQFSKELNLEEWLLSCLHGSRLDFSMVGYFLLLPGLLLLLTSYTGGKWPARIISVYTCLLIPIISLLTIVDMELYSAWGFRLDTTPLKYEPEAWVGPSDTWTTIKLLLIGAALIGGSLWVYFQKVRPVFQAIKTDNWKSSLAFLLLTAAMILPIRGSLGMNPINSGFVYYHPNKLFANHAAVNMAWNLMYALTHMNKLSLPKDYFDQEKSQELFGQIYQEKGKTVKLLKNQRPNIIFIGLESFTARLIEVLGGEKGITPTLNQLAKEGVLFDNFYSNADRTEKGIVASLSSYPSHPTSAVIKYPTKTLHLPFLNKDLKKAGYNTALVFGHNMNYVNFRSYFKNAGFDVMVDMEDFDPSTYNSEWGVDDHYAFERLSEEIENLQEPFFTATWTVSSHEPFKVPMETVIEGSDVTSKFLNSAYYTDKSLGEFIERCKKQPWWDNTLVVITADHSVAFAIPGTFNSTDKGRFRIPLIMAGGALAVHDTLIHTYASQNDIASTILGQLDLPHEHYKFGRNVLTDQPNSYAFYTFINGFGILSDSFHIVYDNVGKQYIKKEGKVSQKAMDTGKAHLQMLFTDMDDLDKPSLHAEHQPEK</sequence>
<evidence type="ECO:0000259" key="10">
    <source>
        <dbReference type="Pfam" id="PF00884"/>
    </source>
</evidence>
<proteinExistence type="predicted"/>
<feature type="binding site" evidence="8">
    <location>
        <position position="311"/>
    </location>
    <ligand>
        <name>Mn(2+)</name>
        <dbReference type="ChEBI" id="CHEBI:29035"/>
    </ligand>
</feature>
<evidence type="ECO:0000256" key="7">
    <source>
        <dbReference type="PIRSR" id="PIRSR005091-2"/>
    </source>
</evidence>
<feature type="domain" description="Sulfatase N-terminal" evidence="10">
    <location>
        <begin position="263"/>
        <end position="535"/>
    </location>
</feature>
<evidence type="ECO:0000313" key="12">
    <source>
        <dbReference type="Proteomes" id="UP001403385"/>
    </source>
</evidence>
<keyword evidence="12" id="KW-1185">Reference proteome</keyword>
<keyword evidence="5 9" id="KW-0472">Membrane</keyword>
<dbReference type="Pfam" id="PF00884">
    <property type="entry name" value="Sulfatase"/>
    <property type="match status" value="1"/>
</dbReference>
<feature type="binding site" evidence="7">
    <location>
        <position position="426"/>
    </location>
    <ligand>
        <name>substrate</name>
    </ligand>
</feature>
<dbReference type="PIRSF" id="PIRSF005091">
    <property type="entry name" value="Mmb_sulf_HI1246"/>
    <property type="match status" value="1"/>
</dbReference>
<dbReference type="InterPro" id="IPR050448">
    <property type="entry name" value="OpgB/LTA_synthase_biosynth"/>
</dbReference>
<accession>A0AAW9S2B0</accession>
<evidence type="ECO:0000256" key="3">
    <source>
        <dbReference type="ARBA" id="ARBA00022692"/>
    </source>
</evidence>
<dbReference type="InterPro" id="IPR000917">
    <property type="entry name" value="Sulfatase_N"/>
</dbReference>
<dbReference type="CDD" id="cd16015">
    <property type="entry name" value="LTA_synthase"/>
    <property type="match status" value="1"/>
</dbReference>
<keyword evidence="3 9" id="KW-0812">Transmembrane</keyword>
<protein>
    <submittedName>
        <fullName evidence="11">LTA synthase family protein</fullName>
    </submittedName>
</protein>
<evidence type="ECO:0000256" key="1">
    <source>
        <dbReference type="ARBA" id="ARBA00004651"/>
    </source>
</evidence>
<dbReference type="InterPro" id="IPR017850">
    <property type="entry name" value="Alkaline_phosphatase_core_sf"/>
</dbReference>
<dbReference type="GO" id="GO:0005886">
    <property type="term" value="C:plasma membrane"/>
    <property type="evidence" value="ECO:0007669"/>
    <property type="project" value="UniProtKB-SubCell"/>
</dbReference>
<feature type="transmembrane region" description="Helical" evidence="9">
    <location>
        <begin position="173"/>
        <end position="193"/>
    </location>
</feature>
<keyword evidence="7" id="KW-0479">Metal-binding</keyword>
<feature type="transmembrane region" description="Helical" evidence="9">
    <location>
        <begin position="82"/>
        <end position="100"/>
    </location>
</feature>
<gene>
    <name evidence="11" type="ORF">AAG747_15560</name>
</gene>
<dbReference type="Gene3D" id="3.40.720.10">
    <property type="entry name" value="Alkaline Phosphatase, subunit A"/>
    <property type="match status" value="1"/>
</dbReference>
<dbReference type="Proteomes" id="UP001403385">
    <property type="component" value="Unassembled WGS sequence"/>
</dbReference>
<keyword evidence="4 9" id="KW-1133">Transmembrane helix</keyword>
<keyword evidence="2" id="KW-1003">Cell membrane</keyword>
<dbReference type="PANTHER" id="PTHR47371:SF3">
    <property type="entry name" value="PHOSPHOGLYCEROL TRANSFERASE I"/>
    <property type="match status" value="1"/>
</dbReference>
<evidence type="ECO:0000313" key="11">
    <source>
        <dbReference type="EMBL" id="MEN7549340.1"/>
    </source>
</evidence>
<dbReference type="SUPFAM" id="SSF53649">
    <property type="entry name" value="Alkaline phosphatase-like"/>
    <property type="match status" value="1"/>
</dbReference>
<evidence type="ECO:0000256" key="4">
    <source>
        <dbReference type="ARBA" id="ARBA00022989"/>
    </source>
</evidence>
<feature type="active site" evidence="6">
    <location>
        <position position="311"/>
    </location>
</feature>
<comment type="subcellular location">
    <subcellularLocation>
        <location evidence="1">Cell membrane</location>
        <topology evidence="1">Multi-pass membrane protein</topology>
    </subcellularLocation>
</comment>
<organism evidence="11 12">
    <name type="scientific">Rapidithrix thailandica</name>
    <dbReference type="NCBI Taxonomy" id="413964"/>
    <lineage>
        <taxon>Bacteria</taxon>
        <taxon>Pseudomonadati</taxon>
        <taxon>Bacteroidota</taxon>
        <taxon>Cytophagia</taxon>
        <taxon>Cytophagales</taxon>
        <taxon>Flammeovirgaceae</taxon>
        <taxon>Rapidithrix</taxon>
    </lineage>
</organism>
<feature type="transmembrane region" description="Helical" evidence="9">
    <location>
        <begin position="52"/>
        <end position="70"/>
    </location>
</feature>
<feature type="binding site" evidence="8">
    <location>
        <position position="480"/>
    </location>
    <ligand>
        <name>Mn(2+)</name>
        <dbReference type="ChEBI" id="CHEBI:29035"/>
    </ligand>
</feature>
<evidence type="ECO:0000256" key="6">
    <source>
        <dbReference type="PIRSR" id="PIRSR005091-1"/>
    </source>
</evidence>
<dbReference type="AlphaFoldDB" id="A0AAW9S2B0"/>
<evidence type="ECO:0000256" key="2">
    <source>
        <dbReference type="ARBA" id="ARBA00022475"/>
    </source>
</evidence>
<dbReference type="InterPro" id="IPR012160">
    <property type="entry name" value="LtaS-like"/>
</dbReference>
<name>A0AAW9S2B0_9BACT</name>
<dbReference type="RefSeq" id="WP_346822116.1">
    <property type="nucleotide sequence ID" value="NZ_JBDKWZ010000008.1"/>
</dbReference>
<keyword evidence="7" id="KW-0464">Manganese</keyword>
<feature type="binding site" evidence="8">
    <location>
        <position position="271"/>
    </location>
    <ligand>
        <name>Mn(2+)</name>
        <dbReference type="ChEBI" id="CHEBI:29035"/>
    </ligand>
</feature>
<evidence type="ECO:0000256" key="5">
    <source>
        <dbReference type="ARBA" id="ARBA00023136"/>
    </source>
</evidence>
<dbReference type="PANTHER" id="PTHR47371">
    <property type="entry name" value="LIPOTEICHOIC ACID SYNTHASE"/>
    <property type="match status" value="1"/>
</dbReference>
<evidence type="ECO:0000256" key="8">
    <source>
        <dbReference type="PIRSR" id="PIRSR005091-3"/>
    </source>
</evidence>
<reference evidence="11 12" key="1">
    <citation type="submission" date="2024-04" db="EMBL/GenBank/DDBJ databases">
        <title>Novel genus in family Flammeovirgaceae.</title>
        <authorList>
            <person name="Nguyen T.H."/>
            <person name="Vuong T.Q."/>
            <person name="Le H."/>
            <person name="Kim S.-G."/>
        </authorList>
    </citation>
    <scope>NUCLEOTIDE SEQUENCE [LARGE SCALE GENOMIC DNA]</scope>
    <source>
        <strain evidence="11 12">JCM 23209</strain>
    </source>
</reference>